<feature type="chain" id="PRO_5035904165" description="EGF-like calcium-binding domain-containing protein" evidence="4">
    <location>
        <begin position="29"/>
        <end position="375"/>
    </location>
</feature>
<evidence type="ECO:0000256" key="1">
    <source>
        <dbReference type="ARBA" id="ARBA00004167"/>
    </source>
</evidence>
<dbReference type="SMART" id="SM00179">
    <property type="entry name" value="EGF_CA"/>
    <property type="match status" value="1"/>
</dbReference>
<feature type="domain" description="EGF-like calcium-binding" evidence="5">
    <location>
        <begin position="326"/>
        <end position="373"/>
    </location>
</feature>
<dbReference type="GO" id="GO:0005509">
    <property type="term" value="F:calcium ion binding"/>
    <property type="evidence" value="ECO:0007669"/>
    <property type="project" value="InterPro"/>
</dbReference>
<dbReference type="SUPFAM" id="SSF57196">
    <property type="entry name" value="EGF/Laminin"/>
    <property type="match status" value="1"/>
</dbReference>
<protein>
    <recommendedName>
        <fullName evidence="5">EGF-like calcium-binding domain-containing protein</fullName>
    </recommendedName>
</protein>
<proteinExistence type="predicted"/>
<sequence>MSQTSAAAVLIPVALMLVMAALQLPAAATPPPAQQAPRMIGQPNCSTTCGNVSVPYPFGFGPSRCYWPGLNLTCDTSHGPPQLLLGDGTLRVTDIFLRNATVRVMRAGLILNATGNLTSNGWNVPFGRGFTEHAYYLSRANELVVSGCSVVATLLADIGEKIPSRIIAGCASCSTINDSGDGSTVVRGLRMVDNLENKYCTGTIGCCQAPFTVGGVPNSVQAGLLYSSHAAEQRLLPATVFVAEEGWCDENILLLRANGLEEAPILLDWSVTRGLPQHKGCDDGIGRMPCKSERSSCLYDGQVGGFTCQCDDGYDGNPYLAGGCQDIDECKLPHEESRCFGECINSIGSMDCRCPHGTYGNPVIKGGCFKICRTE</sequence>
<dbReference type="CDD" id="cd00054">
    <property type="entry name" value="EGF_CA"/>
    <property type="match status" value="1"/>
</dbReference>
<dbReference type="GO" id="GO:0030247">
    <property type="term" value="F:polysaccharide binding"/>
    <property type="evidence" value="ECO:0007669"/>
    <property type="project" value="InterPro"/>
</dbReference>
<comment type="caution">
    <text evidence="6">The sequence shown here is derived from an EMBL/GenBank/DDBJ whole genome shotgun (WGS) entry which is preliminary data.</text>
</comment>
<dbReference type="InterPro" id="IPR001881">
    <property type="entry name" value="EGF-like_Ca-bd_dom"/>
</dbReference>
<gene>
    <name evidence="6" type="ORF">PVAP13_8NG124200</name>
</gene>
<evidence type="ECO:0000259" key="5">
    <source>
        <dbReference type="SMART" id="SM00179"/>
    </source>
</evidence>
<dbReference type="InterPro" id="IPR025287">
    <property type="entry name" value="WAK_GUB"/>
</dbReference>
<organism evidence="6 7">
    <name type="scientific">Panicum virgatum</name>
    <name type="common">Blackwell switchgrass</name>
    <dbReference type="NCBI Taxonomy" id="38727"/>
    <lineage>
        <taxon>Eukaryota</taxon>
        <taxon>Viridiplantae</taxon>
        <taxon>Streptophyta</taxon>
        <taxon>Embryophyta</taxon>
        <taxon>Tracheophyta</taxon>
        <taxon>Spermatophyta</taxon>
        <taxon>Magnoliopsida</taxon>
        <taxon>Liliopsida</taxon>
        <taxon>Poales</taxon>
        <taxon>Poaceae</taxon>
        <taxon>PACMAD clade</taxon>
        <taxon>Panicoideae</taxon>
        <taxon>Panicodae</taxon>
        <taxon>Paniceae</taxon>
        <taxon>Panicinae</taxon>
        <taxon>Panicum</taxon>
        <taxon>Panicum sect. Hiantes</taxon>
    </lineage>
</organism>
<comment type="subcellular location">
    <subcellularLocation>
        <location evidence="1">Membrane</location>
        <topology evidence="1">Single-pass membrane protein</topology>
    </subcellularLocation>
</comment>
<keyword evidence="2 4" id="KW-0732">Signal</keyword>
<accession>A0A8T0PCT8</accession>
<keyword evidence="3" id="KW-1015">Disulfide bond</keyword>
<dbReference type="Gene3D" id="2.10.25.10">
    <property type="entry name" value="Laminin"/>
    <property type="match status" value="1"/>
</dbReference>
<dbReference type="Pfam" id="PF13947">
    <property type="entry name" value="GUB_WAK_bind"/>
    <property type="match status" value="1"/>
</dbReference>
<evidence type="ECO:0000256" key="4">
    <source>
        <dbReference type="SAM" id="SignalP"/>
    </source>
</evidence>
<name>A0A8T0PCT8_PANVG</name>
<dbReference type="Proteomes" id="UP000823388">
    <property type="component" value="Chromosome 8N"/>
</dbReference>
<evidence type="ECO:0000313" key="7">
    <source>
        <dbReference type="Proteomes" id="UP000823388"/>
    </source>
</evidence>
<keyword evidence="7" id="KW-1185">Reference proteome</keyword>
<reference evidence="6" key="1">
    <citation type="submission" date="2020-05" db="EMBL/GenBank/DDBJ databases">
        <title>WGS assembly of Panicum virgatum.</title>
        <authorList>
            <person name="Lovell J.T."/>
            <person name="Jenkins J."/>
            <person name="Shu S."/>
            <person name="Juenger T.E."/>
            <person name="Schmutz J."/>
        </authorList>
    </citation>
    <scope>NUCLEOTIDE SEQUENCE</scope>
    <source>
        <strain evidence="6">AP13</strain>
    </source>
</reference>
<evidence type="ECO:0000256" key="2">
    <source>
        <dbReference type="ARBA" id="ARBA00022729"/>
    </source>
</evidence>
<feature type="signal peptide" evidence="4">
    <location>
        <begin position="1"/>
        <end position="28"/>
    </location>
</feature>
<dbReference type="EMBL" id="CM029052">
    <property type="protein sequence ID" value="KAG2556334.1"/>
    <property type="molecule type" value="Genomic_DNA"/>
</dbReference>
<dbReference type="GO" id="GO:0016020">
    <property type="term" value="C:membrane"/>
    <property type="evidence" value="ECO:0007669"/>
    <property type="project" value="UniProtKB-SubCell"/>
</dbReference>
<evidence type="ECO:0000313" key="6">
    <source>
        <dbReference type="EMBL" id="KAG2556334.1"/>
    </source>
</evidence>
<dbReference type="AlphaFoldDB" id="A0A8T0PCT8"/>
<evidence type="ECO:0000256" key="3">
    <source>
        <dbReference type="ARBA" id="ARBA00023157"/>
    </source>
</evidence>
<dbReference type="PANTHER" id="PTHR33491">
    <property type="entry name" value="OSJNBA0016N04.9 PROTEIN"/>
    <property type="match status" value="1"/>
</dbReference>